<sequence>MKRGRAGKQVEYHRDPSEWEMPACPVVKAYKNWDFLGSSHARHIRILTEYEETLQRLRANNVRSTVMFFGSARSKDRKQYDKAMKQAKAELEAAEAGSEAFQKAEGVIKRLETSEWMCEYMEKTTELARRITEWGMLTGYCPKSDSVSGVARSSELKRRIERSASQDKHLGEVKVPSFAYLPHSTDESYKKENGDLPSALEQSLFVCTGGGPGFMEAANKGAAMVTVEQYDERTKARVVRPGRSIGMGITLPFETGLNPYVTPELAFEYHYFFTRKFWMAFYMQALVVAPGGFGTCDELFEIMTLKQTGKMNKQMPVVLFGKKYWEDIINWKALASYGTIAQNDVDELCFTDSVDEAFEFLTKALMKGAMVCTTHGYAE</sequence>
<dbReference type="InterPro" id="IPR052341">
    <property type="entry name" value="LOG_family_nucleotidases"/>
</dbReference>
<feature type="coiled-coil region" evidence="1">
    <location>
        <begin position="40"/>
        <end position="104"/>
    </location>
</feature>
<keyword evidence="1" id="KW-0175">Coiled coil</keyword>
<dbReference type="PANTHER" id="PTHR43393:SF3">
    <property type="entry name" value="LYSINE DECARBOXYLASE-LIKE PROTEIN"/>
    <property type="match status" value="1"/>
</dbReference>
<evidence type="ECO:0000313" key="2">
    <source>
        <dbReference type="EMBL" id="KAL1524986.1"/>
    </source>
</evidence>
<dbReference type="InterPro" id="IPR031100">
    <property type="entry name" value="LOG_fam"/>
</dbReference>
<accession>A0AB34JWA0</accession>
<dbReference type="EMBL" id="JBGBPQ010000004">
    <property type="protein sequence ID" value="KAL1524986.1"/>
    <property type="molecule type" value="Genomic_DNA"/>
</dbReference>
<proteinExistence type="predicted"/>
<gene>
    <name evidence="2" type="ORF">AB1Y20_019862</name>
</gene>
<comment type="caution">
    <text evidence="2">The sequence shown here is derived from an EMBL/GenBank/DDBJ whole genome shotgun (WGS) entry which is preliminary data.</text>
</comment>
<dbReference type="Gene3D" id="3.40.50.450">
    <property type="match status" value="1"/>
</dbReference>
<dbReference type="AlphaFoldDB" id="A0AB34JWA0"/>
<evidence type="ECO:0000313" key="3">
    <source>
        <dbReference type="Proteomes" id="UP001515480"/>
    </source>
</evidence>
<dbReference type="PANTHER" id="PTHR43393">
    <property type="entry name" value="CYTOKININ RIBOSIDE 5'-MONOPHOSPHATE PHOSPHORIBOHYDROLASE"/>
    <property type="match status" value="1"/>
</dbReference>
<dbReference type="Proteomes" id="UP001515480">
    <property type="component" value="Unassembled WGS sequence"/>
</dbReference>
<dbReference type="SUPFAM" id="SSF102405">
    <property type="entry name" value="MCP/YpsA-like"/>
    <property type="match status" value="1"/>
</dbReference>
<name>A0AB34JWA0_PRYPA</name>
<evidence type="ECO:0008006" key="4">
    <source>
        <dbReference type="Google" id="ProtNLM"/>
    </source>
</evidence>
<dbReference type="Pfam" id="PF03641">
    <property type="entry name" value="Lysine_decarbox"/>
    <property type="match status" value="1"/>
</dbReference>
<protein>
    <recommendedName>
        <fullName evidence="4">Lysine decarboxylase</fullName>
    </recommendedName>
</protein>
<evidence type="ECO:0000256" key="1">
    <source>
        <dbReference type="SAM" id="Coils"/>
    </source>
</evidence>
<reference evidence="2 3" key="1">
    <citation type="journal article" date="2024" name="Science">
        <title>Giant polyketide synthase enzymes in the biosynthesis of giant marine polyether toxins.</title>
        <authorList>
            <person name="Fallon T.R."/>
            <person name="Shende V.V."/>
            <person name="Wierzbicki I.H."/>
            <person name="Pendleton A.L."/>
            <person name="Watervoot N.F."/>
            <person name="Auber R.P."/>
            <person name="Gonzalez D.J."/>
            <person name="Wisecaver J.H."/>
            <person name="Moore B.S."/>
        </authorList>
    </citation>
    <scope>NUCLEOTIDE SEQUENCE [LARGE SCALE GENOMIC DNA]</scope>
    <source>
        <strain evidence="2 3">12B1</strain>
    </source>
</reference>
<keyword evidence="3" id="KW-1185">Reference proteome</keyword>
<organism evidence="2 3">
    <name type="scientific">Prymnesium parvum</name>
    <name type="common">Toxic golden alga</name>
    <dbReference type="NCBI Taxonomy" id="97485"/>
    <lineage>
        <taxon>Eukaryota</taxon>
        <taxon>Haptista</taxon>
        <taxon>Haptophyta</taxon>
        <taxon>Prymnesiophyceae</taxon>
        <taxon>Prymnesiales</taxon>
        <taxon>Prymnesiaceae</taxon>
        <taxon>Prymnesium</taxon>
    </lineage>
</organism>
<dbReference type="GO" id="GO:0005829">
    <property type="term" value="C:cytosol"/>
    <property type="evidence" value="ECO:0007669"/>
    <property type="project" value="TreeGrafter"/>
</dbReference>